<proteinExistence type="predicted"/>
<keyword evidence="3" id="KW-1185">Reference proteome</keyword>
<dbReference type="Gene3D" id="1.25.40.20">
    <property type="entry name" value="Ankyrin repeat-containing domain"/>
    <property type="match status" value="1"/>
</dbReference>
<evidence type="ECO:0008006" key="4">
    <source>
        <dbReference type="Google" id="ProtNLM"/>
    </source>
</evidence>
<dbReference type="SMART" id="SM00248">
    <property type="entry name" value="ANK"/>
    <property type="match status" value="1"/>
</dbReference>
<dbReference type="RefSeq" id="WP_285490418.1">
    <property type="nucleotide sequence ID" value="NZ_BSTI01000029.1"/>
</dbReference>
<dbReference type="InterPro" id="IPR036770">
    <property type="entry name" value="Ankyrin_rpt-contain_sf"/>
</dbReference>
<dbReference type="PROSITE" id="PS50088">
    <property type="entry name" value="ANK_REPEAT"/>
    <property type="match status" value="1"/>
</dbReference>
<organism evidence="2 3">
    <name type="scientific">Amycolatopsis taiwanensis</name>
    <dbReference type="NCBI Taxonomy" id="342230"/>
    <lineage>
        <taxon>Bacteria</taxon>
        <taxon>Bacillati</taxon>
        <taxon>Actinomycetota</taxon>
        <taxon>Actinomycetes</taxon>
        <taxon>Pseudonocardiales</taxon>
        <taxon>Pseudonocardiaceae</taxon>
        <taxon>Amycolatopsis</taxon>
    </lineage>
</organism>
<comment type="caution">
    <text evidence="2">The sequence shown here is derived from an EMBL/GenBank/DDBJ whole genome shotgun (WGS) entry which is preliminary data.</text>
</comment>
<keyword evidence="1" id="KW-0040">ANK repeat</keyword>
<reference evidence="2" key="1">
    <citation type="submission" date="2023-03" db="EMBL/GenBank/DDBJ databases">
        <title>Amycolatopsis taiwanensis NBRC 103393.</title>
        <authorList>
            <person name="Ichikawa N."/>
            <person name="Sato H."/>
            <person name="Tonouchi N."/>
        </authorList>
    </citation>
    <scope>NUCLEOTIDE SEQUENCE</scope>
    <source>
        <strain evidence="2">NBRC 103393</strain>
    </source>
</reference>
<dbReference type="Proteomes" id="UP001165136">
    <property type="component" value="Unassembled WGS sequence"/>
</dbReference>
<name>A0A9W6R9Z6_9PSEU</name>
<dbReference type="GO" id="GO:0006357">
    <property type="term" value="P:regulation of transcription by RNA polymerase II"/>
    <property type="evidence" value="ECO:0007669"/>
    <property type="project" value="TreeGrafter"/>
</dbReference>
<accession>A0A9W6R9Z6</accession>
<dbReference type="PANTHER" id="PTHR24164:SF4">
    <property type="entry name" value="RELA-ASSOCIATED INHIBITOR"/>
    <property type="match status" value="1"/>
</dbReference>
<dbReference type="InterPro" id="IPR002110">
    <property type="entry name" value="Ankyrin_rpt"/>
</dbReference>
<gene>
    <name evidence="2" type="ORF">Atai01_75690</name>
</gene>
<sequence length="119" mass="12812">MEFVEAVEAADETTIQSMLAADPGLRDKHADLVTRMAEARNWSAVRLLVNLGFEVNGVSSAGATPLHYAAAAGELSVAHLLVEHGADRTAREPQFGAQPAGWAQYFKKAETQEYLESLA</sequence>
<dbReference type="AlphaFoldDB" id="A0A9W6R9Z6"/>
<evidence type="ECO:0000256" key="1">
    <source>
        <dbReference type="PROSITE-ProRule" id="PRU00023"/>
    </source>
</evidence>
<dbReference type="Pfam" id="PF12796">
    <property type="entry name" value="Ank_2"/>
    <property type="match status" value="1"/>
</dbReference>
<dbReference type="PROSITE" id="PS50297">
    <property type="entry name" value="ANK_REP_REGION"/>
    <property type="match status" value="1"/>
</dbReference>
<evidence type="ECO:0000313" key="2">
    <source>
        <dbReference type="EMBL" id="GLY70950.1"/>
    </source>
</evidence>
<dbReference type="InterPro" id="IPR028320">
    <property type="entry name" value="iASPP"/>
</dbReference>
<dbReference type="PANTHER" id="PTHR24164">
    <property type="entry name" value="RELA-ASSOCIATED INHIBITOR"/>
    <property type="match status" value="1"/>
</dbReference>
<protein>
    <recommendedName>
        <fullName evidence="4">Ankyrin repeat domain-containing protein</fullName>
    </recommendedName>
</protein>
<feature type="repeat" description="ANK" evidence="1">
    <location>
        <begin position="61"/>
        <end position="93"/>
    </location>
</feature>
<dbReference type="SUPFAM" id="SSF48403">
    <property type="entry name" value="Ankyrin repeat"/>
    <property type="match status" value="1"/>
</dbReference>
<dbReference type="EMBL" id="BSTI01000029">
    <property type="protein sequence ID" value="GLY70950.1"/>
    <property type="molecule type" value="Genomic_DNA"/>
</dbReference>
<evidence type="ECO:0000313" key="3">
    <source>
        <dbReference type="Proteomes" id="UP001165136"/>
    </source>
</evidence>